<accession>A0A1W1B8J9</accession>
<dbReference type="GO" id="GO:0016491">
    <property type="term" value="F:oxidoreductase activity"/>
    <property type="evidence" value="ECO:0007669"/>
    <property type="project" value="UniProtKB-KW"/>
</dbReference>
<dbReference type="PANTHER" id="PTHR44169">
    <property type="entry name" value="NADPH-DEPENDENT 1-ACYLDIHYDROXYACETONE PHOSPHATE REDUCTASE"/>
    <property type="match status" value="1"/>
</dbReference>
<dbReference type="InterPro" id="IPR002347">
    <property type="entry name" value="SDR_fam"/>
</dbReference>
<gene>
    <name evidence="3" type="ORF">MNB_SM-7-596</name>
</gene>
<name>A0A1W1B8J9_9ZZZZ</name>
<dbReference type="Gene3D" id="3.40.50.720">
    <property type="entry name" value="NAD(P)-binding Rossmann-like Domain"/>
    <property type="match status" value="1"/>
</dbReference>
<dbReference type="SUPFAM" id="SSF51735">
    <property type="entry name" value="NAD(P)-binding Rossmann-fold domains"/>
    <property type="match status" value="1"/>
</dbReference>
<sequence>MKKTILITGCSSGIGYESAKALQNEYKVIATARKEVDVARLKAEGFEAYKLDVTKSEEIDSVLETILQKHTHLYAIFNNAGYGQPGAIEDITKEALREQFETNFFGMWELTTKAIKIFRVQGYGRIINHSSVLGLVSLRFRGAYNATKYAIEALDDTLRLELAGSDIYVSTINTGPVRSRFRENAIEQFIKNVDYQNSFWKKEYEAELIEVKESSTAPFSRDSSVVIANIRHALQAKKPRAHYYNTEATWILATLKRVLPTSWLDYLLLKI</sequence>
<dbReference type="PRINTS" id="PR00081">
    <property type="entry name" value="GDHRDH"/>
</dbReference>
<organism evidence="3">
    <name type="scientific">hydrothermal vent metagenome</name>
    <dbReference type="NCBI Taxonomy" id="652676"/>
    <lineage>
        <taxon>unclassified sequences</taxon>
        <taxon>metagenomes</taxon>
        <taxon>ecological metagenomes</taxon>
    </lineage>
</organism>
<dbReference type="Pfam" id="PF00106">
    <property type="entry name" value="adh_short"/>
    <property type="match status" value="1"/>
</dbReference>
<keyword evidence="2" id="KW-0560">Oxidoreductase</keyword>
<dbReference type="CDD" id="cd05374">
    <property type="entry name" value="17beta-HSD-like_SDR_c"/>
    <property type="match status" value="1"/>
</dbReference>
<evidence type="ECO:0000313" key="3">
    <source>
        <dbReference type="EMBL" id="SFV49807.1"/>
    </source>
</evidence>
<dbReference type="PANTHER" id="PTHR44169:SF6">
    <property type="entry name" value="NADPH-DEPENDENT 1-ACYLDIHYDROXYACETONE PHOSPHATE REDUCTASE"/>
    <property type="match status" value="1"/>
</dbReference>
<dbReference type="AlphaFoldDB" id="A0A1W1B8J9"/>
<reference evidence="3" key="1">
    <citation type="submission" date="2016-10" db="EMBL/GenBank/DDBJ databases">
        <authorList>
            <person name="de Groot N.N."/>
        </authorList>
    </citation>
    <scope>NUCLEOTIDE SEQUENCE</scope>
</reference>
<dbReference type="EMBL" id="FPHB01000005">
    <property type="protein sequence ID" value="SFV49807.1"/>
    <property type="molecule type" value="Genomic_DNA"/>
</dbReference>
<comment type="similarity">
    <text evidence="1">Belongs to the short-chain dehydrogenases/reductases (SDR) family.</text>
</comment>
<dbReference type="InterPro" id="IPR036291">
    <property type="entry name" value="NAD(P)-bd_dom_sf"/>
</dbReference>
<proteinExistence type="inferred from homology"/>
<evidence type="ECO:0000256" key="1">
    <source>
        <dbReference type="ARBA" id="ARBA00006484"/>
    </source>
</evidence>
<evidence type="ECO:0000256" key="2">
    <source>
        <dbReference type="ARBA" id="ARBA00023002"/>
    </source>
</evidence>
<dbReference type="PRINTS" id="PR00080">
    <property type="entry name" value="SDRFAMILY"/>
</dbReference>
<protein>
    <submittedName>
        <fullName evidence="3">Putative NAD(P)-dependent oxidoreductase EC-YbbO</fullName>
    </submittedName>
</protein>